<protein>
    <recommendedName>
        <fullName evidence="3">GNAT family N-acetyltransferase</fullName>
    </recommendedName>
</protein>
<name>A0A3S2TVK6_9BACI</name>
<accession>A0A3S2TVK6</accession>
<sequence length="178" mass="20754">MLYNIRTRQFVDCYYRRVGKNEVGEYIPPNWVFNFKNDFNKDCEVFSLETKEYPGIAQGIVALRVYKGEYRVQLVSAESSKENKLYRIGLERYGVNDFRIYKGVGNNLVAFACQYSLENGCDGYMHLTSKTETINFYTSNELGGEFFEEKSQLIIFDENIGQRLAKRYFPGGAIQWVK</sequence>
<evidence type="ECO:0000313" key="1">
    <source>
        <dbReference type="EMBL" id="RVT59467.1"/>
    </source>
</evidence>
<dbReference type="AlphaFoldDB" id="A0A3S2TVK6"/>
<proteinExistence type="predicted"/>
<gene>
    <name evidence="1" type="ORF">EM808_19425</name>
</gene>
<dbReference type="EMBL" id="RZTZ01000009">
    <property type="protein sequence ID" value="RVT59467.1"/>
    <property type="molecule type" value="Genomic_DNA"/>
</dbReference>
<comment type="caution">
    <text evidence="1">The sequence shown here is derived from an EMBL/GenBank/DDBJ whole genome shotgun (WGS) entry which is preliminary data.</text>
</comment>
<keyword evidence="2" id="KW-1185">Reference proteome</keyword>
<evidence type="ECO:0008006" key="3">
    <source>
        <dbReference type="Google" id="ProtNLM"/>
    </source>
</evidence>
<organism evidence="1 2">
    <name type="scientific">Niallia taxi</name>
    <dbReference type="NCBI Taxonomy" id="2499688"/>
    <lineage>
        <taxon>Bacteria</taxon>
        <taxon>Bacillati</taxon>
        <taxon>Bacillota</taxon>
        <taxon>Bacilli</taxon>
        <taxon>Bacillales</taxon>
        <taxon>Bacillaceae</taxon>
        <taxon>Niallia</taxon>
    </lineage>
</organism>
<evidence type="ECO:0000313" key="2">
    <source>
        <dbReference type="Proteomes" id="UP000288024"/>
    </source>
</evidence>
<dbReference type="Proteomes" id="UP000288024">
    <property type="component" value="Unassembled WGS sequence"/>
</dbReference>
<reference evidence="1 2" key="1">
    <citation type="submission" date="2019-01" db="EMBL/GenBank/DDBJ databases">
        <title>Bacillus sp. M5HDSG1-1, whole genome shotgun sequence.</title>
        <authorList>
            <person name="Tuo L."/>
        </authorList>
    </citation>
    <scope>NUCLEOTIDE SEQUENCE [LARGE SCALE GENOMIC DNA]</scope>
    <source>
        <strain evidence="1 2">M5HDSG1-1</strain>
    </source>
</reference>